<proteinExistence type="inferred from homology"/>
<dbReference type="PANTHER" id="PTHR30537">
    <property type="entry name" value="HTH-TYPE TRANSCRIPTIONAL REGULATOR"/>
    <property type="match status" value="1"/>
</dbReference>
<dbReference type="CDD" id="cd08422">
    <property type="entry name" value="PBP2_CrgA_like"/>
    <property type="match status" value="1"/>
</dbReference>
<evidence type="ECO:0000256" key="1">
    <source>
        <dbReference type="ARBA" id="ARBA00009437"/>
    </source>
</evidence>
<keyword evidence="7" id="KW-1185">Reference proteome</keyword>
<evidence type="ECO:0000256" key="2">
    <source>
        <dbReference type="ARBA" id="ARBA00023015"/>
    </source>
</evidence>
<dbReference type="OrthoDB" id="9813056at2"/>
<dbReference type="PANTHER" id="PTHR30537:SF5">
    <property type="entry name" value="HTH-TYPE TRANSCRIPTIONAL ACTIVATOR TTDR-RELATED"/>
    <property type="match status" value="1"/>
</dbReference>
<reference evidence="6 7" key="1">
    <citation type="submission" date="2018-04" db="EMBL/GenBank/DDBJ databases">
        <title>Genomic Encyclopedia of Type Strains, Phase IV (KMG-IV): sequencing the most valuable type-strain genomes for metagenomic binning, comparative biology and taxonomic classification.</title>
        <authorList>
            <person name="Goeker M."/>
        </authorList>
    </citation>
    <scope>NUCLEOTIDE SEQUENCE [LARGE SCALE GENOMIC DNA]</scope>
    <source>
        <strain evidence="6 7">DSM 7138</strain>
    </source>
</reference>
<dbReference type="GO" id="GO:0043565">
    <property type="term" value="F:sequence-specific DNA binding"/>
    <property type="evidence" value="ECO:0007669"/>
    <property type="project" value="TreeGrafter"/>
</dbReference>
<sequence>MDRLECARMFVAVMEAGSFAKAAARLRTSPGQASKLVSRLEADLGVRLLNRTTRALAATEAGLAYFERIRGLLAEFDAVEDAVRNVSGAPTGRLRVTAPVSFGAAQLAPALVDFARQFPKIGLELSFSDRVVNLVDEGFDVAIRIGSPSDSSLVARRLCEARIVVCASQDYLRAHPAPQVPADLALHSCIIDTNFREPDAWAFRNPDGGDTLIRVGGRLRFSNAEVALIAAEAGLGIARAPSFIAGPRFRADRLMPLLRDFEASPLAVYALYPPGRYLAQKVRVFVDFLAARFRDGPEWDKGW</sequence>
<dbReference type="EMBL" id="PZZZ01000007">
    <property type="protein sequence ID" value="PTM92773.1"/>
    <property type="molecule type" value="Genomic_DNA"/>
</dbReference>
<evidence type="ECO:0000259" key="5">
    <source>
        <dbReference type="PROSITE" id="PS50931"/>
    </source>
</evidence>
<evidence type="ECO:0000256" key="4">
    <source>
        <dbReference type="ARBA" id="ARBA00023163"/>
    </source>
</evidence>
<dbReference type="SUPFAM" id="SSF53850">
    <property type="entry name" value="Periplasmic binding protein-like II"/>
    <property type="match status" value="1"/>
</dbReference>
<dbReference type="Pfam" id="PF03466">
    <property type="entry name" value="LysR_substrate"/>
    <property type="match status" value="1"/>
</dbReference>
<comment type="similarity">
    <text evidence="1">Belongs to the LysR transcriptional regulatory family.</text>
</comment>
<comment type="caution">
    <text evidence="6">The sequence shown here is derived from an EMBL/GenBank/DDBJ whole genome shotgun (WGS) entry which is preliminary data.</text>
</comment>
<dbReference type="Gene3D" id="1.10.10.10">
    <property type="entry name" value="Winged helix-like DNA-binding domain superfamily/Winged helix DNA-binding domain"/>
    <property type="match status" value="1"/>
</dbReference>
<evidence type="ECO:0000256" key="3">
    <source>
        <dbReference type="ARBA" id="ARBA00023125"/>
    </source>
</evidence>
<dbReference type="InterPro" id="IPR005119">
    <property type="entry name" value="LysR_subst-bd"/>
</dbReference>
<dbReference type="AlphaFoldDB" id="A0A2T5B1B5"/>
<evidence type="ECO:0000313" key="6">
    <source>
        <dbReference type="EMBL" id="PTM92773.1"/>
    </source>
</evidence>
<keyword evidence="2" id="KW-0805">Transcription regulation</keyword>
<dbReference type="SUPFAM" id="SSF46785">
    <property type="entry name" value="Winged helix' DNA-binding domain"/>
    <property type="match status" value="1"/>
</dbReference>
<evidence type="ECO:0000313" key="7">
    <source>
        <dbReference type="Proteomes" id="UP000241247"/>
    </source>
</evidence>
<dbReference type="PROSITE" id="PS50931">
    <property type="entry name" value="HTH_LYSR"/>
    <property type="match status" value="1"/>
</dbReference>
<dbReference type="InterPro" id="IPR036388">
    <property type="entry name" value="WH-like_DNA-bd_sf"/>
</dbReference>
<dbReference type="GO" id="GO:0006351">
    <property type="term" value="P:DNA-templated transcription"/>
    <property type="evidence" value="ECO:0007669"/>
    <property type="project" value="TreeGrafter"/>
</dbReference>
<gene>
    <name evidence="6" type="ORF">C7449_107187</name>
</gene>
<keyword evidence="3" id="KW-0238">DNA-binding</keyword>
<dbReference type="Proteomes" id="UP000241247">
    <property type="component" value="Unassembled WGS sequence"/>
</dbReference>
<name>A0A2T5B1B5_MYCDI</name>
<keyword evidence="4" id="KW-0804">Transcription</keyword>
<dbReference type="Pfam" id="PF00126">
    <property type="entry name" value="HTH_1"/>
    <property type="match status" value="1"/>
</dbReference>
<dbReference type="GO" id="GO:0003700">
    <property type="term" value="F:DNA-binding transcription factor activity"/>
    <property type="evidence" value="ECO:0007669"/>
    <property type="project" value="InterPro"/>
</dbReference>
<accession>A0A2T5B1B5</accession>
<dbReference type="InterPro" id="IPR000847">
    <property type="entry name" value="LysR_HTH_N"/>
</dbReference>
<organism evidence="6 7">
    <name type="scientific">Mycoplana dimorpha</name>
    <dbReference type="NCBI Taxonomy" id="28320"/>
    <lineage>
        <taxon>Bacteria</taxon>
        <taxon>Pseudomonadati</taxon>
        <taxon>Pseudomonadota</taxon>
        <taxon>Alphaproteobacteria</taxon>
        <taxon>Hyphomicrobiales</taxon>
        <taxon>Rhizobiaceae</taxon>
        <taxon>Mycoplana</taxon>
    </lineage>
</organism>
<feature type="domain" description="HTH lysR-type" evidence="5">
    <location>
        <begin position="1"/>
        <end position="59"/>
    </location>
</feature>
<protein>
    <submittedName>
        <fullName evidence="6">LysR family transcriptional regulator</fullName>
    </submittedName>
</protein>
<dbReference type="FunFam" id="1.10.10.10:FF:000001">
    <property type="entry name" value="LysR family transcriptional regulator"/>
    <property type="match status" value="1"/>
</dbReference>
<dbReference type="InterPro" id="IPR058163">
    <property type="entry name" value="LysR-type_TF_proteobact-type"/>
</dbReference>
<dbReference type="InterPro" id="IPR036390">
    <property type="entry name" value="WH_DNA-bd_sf"/>
</dbReference>
<dbReference type="Gene3D" id="3.40.190.290">
    <property type="match status" value="1"/>
</dbReference>
<dbReference type="RefSeq" id="WP_108004138.1">
    <property type="nucleotide sequence ID" value="NZ_JBHEEX010000010.1"/>
</dbReference>